<comment type="caution">
    <text evidence="2">The sequence shown here is derived from an EMBL/GenBank/DDBJ whole genome shotgun (WGS) entry which is preliminary data.</text>
</comment>
<dbReference type="EMBL" id="CAJNDS010002537">
    <property type="protein sequence ID" value="CAE7516801.1"/>
    <property type="molecule type" value="Genomic_DNA"/>
</dbReference>
<name>A0A812T6J8_9DINO</name>
<reference evidence="2" key="1">
    <citation type="submission" date="2021-02" db="EMBL/GenBank/DDBJ databases">
        <authorList>
            <person name="Dougan E. K."/>
            <person name="Rhodes N."/>
            <person name="Thang M."/>
            <person name="Chan C."/>
        </authorList>
    </citation>
    <scope>NUCLEOTIDE SEQUENCE</scope>
</reference>
<dbReference type="Proteomes" id="UP000604046">
    <property type="component" value="Unassembled WGS sequence"/>
</dbReference>
<feature type="region of interest" description="Disordered" evidence="1">
    <location>
        <begin position="1"/>
        <end position="52"/>
    </location>
</feature>
<feature type="compositionally biased region" description="Basic and acidic residues" evidence="1">
    <location>
        <begin position="17"/>
        <end position="39"/>
    </location>
</feature>
<dbReference type="AlphaFoldDB" id="A0A812T6J8"/>
<gene>
    <name evidence="2" type="ORF">SNAT2548_LOCUS28928</name>
</gene>
<feature type="compositionally biased region" description="Low complexity" evidence="1">
    <location>
        <begin position="7"/>
        <end position="16"/>
    </location>
</feature>
<proteinExistence type="predicted"/>
<evidence type="ECO:0000256" key="1">
    <source>
        <dbReference type="SAM" id="MobiDB-lite"/>
    </source>
</evidence>
<organism evidence="2 3">
    <name type="scientific">Symbiodinium natans</name>
    <dbReference type="NCBI Taxonomy" id="878477"/>
    <lineage>
        <taxon>Eukaryota</taxon>
        <taxon>Sar</taxon>
        <taxon>Alveolata</taxon>
        <taxon>Dinophyceae</taxon>
        <taxon>Suessiales</taxon>
        <taxon>Symbiodiniaceae</taxon>
        <taxon>Symbiodinium</taxon>
    </lineage>
</organism>
<protein>
    <submittedName>
        <fullName evidence="2">Uncharacterized protein</fullName>
    </submittedName>
</protein>
<evidence type="ECO:0000313" key="2">
    <source>
        <dbReference type="EMBL" id="CAE7516801.1"/>
    </source>
</evidence>
<keyword evidence="3" id="KW-1185">Reference proteome</keyword>
<sequence length="182" mass="19759">MGCSSSTPATAATTQPKEAKAEPKVEAKAEPKVEDKKPEPAAQEEGGDEVIDVKKGMAVTNLRRGQSGQVMQHTTTDVLVKYDDGKTEWTDIEDLKKMAEEKKAEEADVIDVSKGMAVTNLRRGQSGHVLQHTTTDVLVKYDDGKTEWTEIEDLKKMEAAGLAEVKLEGVGDPKGFCSCGFF</sequence>
<evidence type="ECO:0000313" key="3">
    <source>
        <dbReference type="Proteomes" id="UP000604046"/>
    </source>
</evidence>
<accession>A0A812T6J8</accession>
<dbReference type="OrthoDB" id="10506805at2759"/>